<dbReference type="Proteomes" id="UP000600080">
    <property type="component" value="Unassembled WGS sequence"/>
</dbReference>
<dbReference type="EMBL" id="BMND01000002">
    <property type="protein sequence ID" value="GGN34885.1"/>
    <property type="molecule type" value="Genomic_DNA"/>
</dbReference>
<sequence>MGRSVTPYTTTEWGKQHMTTAAFKNRATLTYSIAFIGYADLEGEVESVSHQDLRGGNYYQDLPEPKDWNGALKGIQHQKDSERQVVNLLADAIYSHLGCRSDTQYTSRIGAVRKGTVVLYSDMGPCHSCRSVIKDFRRDFPALTLDIRYRNALRGGGSAALIPAGEGLFGSYGIGDATQRADELWAKVYPGTPVAAATAAYDVKVAGPGGQAFAGTVSAIDQQPHSSYLYPAPKATAAPLDEVAAVVDGIARGISTKMAPGQLMRPQAFRQWIGNIEGAVRLDCERGPSGDGRTAVAAFLKDFPKVEVEVAYPGTAAQADGCGYSDASKQGDGTWLKTFSPAD</sequence>
<evidence type="ECO:0000313" key="2">
    <source>
        <dbReference type="Proteomes" id="UP000600080"/>
    </source>
</evidence>
<protein>
    <recommendedName>
        <fullName evidence="3">Deaminase</fullName>
    </recommendedName>
</protein>
<evidence type="ECO:0008006" key="3">
    <source>
        <dbReference type="Google" id="ProtNLM"/>
    </source>
</evidence>
<name>A0ABQ2IZS1_9ACTN</name>
<reference evidence="2" key="1">
    <citation type="journal article" date="2019" name="Int. J. Syst. Evol. Microbiol.">
        <title>The Global Catalogue of Microorganisms (GCM) 10K type strain sequencing project: providing services to taxonomists for standard genome sequencing and annotation.</title>
        <authorList>
            <consortium name="The Broad Institute Genomics Platform"/>
            <consortium name="The Broad Institute Genome Sequencing Center for Infectious Disease"/>
            <person name="Wu L."/>
            <person name="Ma J."/>
        </authorList>
    </citation>
    <scope>NUCLEOTIDE SEQUENCE [LARGE SCALE GENOMIC DNA]</scope>
    <source>
        <strain evidence="2">CGMCC 4.7323</strain>
    </source>
</reference>
<accession>A0ABQ2IZS1</accession>
<keyword evidence="2" id="KW-1185">Reference proteome</keyword>
<evidence type="ECO:0000313" key="1">
    <source>
        <dbReference type="EMBL" id="GGN34885.1"/>
    </source>
</evidence>
<comment type="caution">
    <text evidence="1">The sequence shown here is derived from an EMBL/GenBank/DDBJ whole genome shotgun (WGS) entry which is preliminary data.</text>
</comment>
<proteinExistence type="predicted"/>
<organism evidence="1 2">
    <name type="scientific">Streptomyces kronopolitis</name>
    <dbReference type="NCBI Taxonomy" id="1612435"/>
    <lineage>
        <taxon>Bacteria</taxon>
        <taxon>Bacillati</taxon>
        <taxon>Actinomycetota</taxon>
        <taxon>Actinomycetes</taxon>
        <taxon>Kitasatosporales</taxon>
        <taxon>Streptomycetaceae</taxon>
        <taxon>Streptomyces</taxon>
    </lineage>
</organism>
<gene>
    <name evidence="1" type="ORF">GCM10012285_07390</name>
</gene>